<dbReference type="SMART" id="SM00671">
    <property type="entry name" value="SEL1"/>
    <property type="match status" value="4"/>
</dbReference>
<evidence type="ECO:0000259" key="8">
    <source>
        <dbReference type="PROSITE" id="PS50011"/>
    </source>
</evidence>
<dbReference type="Gene3D" id="1.25.40.10">
    <property type="entry name" value="Tetratricopeptide repeat domain"/>
    <property type="match status" value="1"/>
</dbReference>
<keyword evidence="4 5" id="KW-0067">ATP-binding</keyword>
<dbReference type="Gene3D" id="3.50.4.10">
    <property type="entry name" value="Hepatocyte Growth Factor"/>
    <property type="match status" value="1"/>
</dbReference>
<keyword evidence="7" id="KW-1133">Transmembrane helix</keyword>
<comment type="caution">
    <text evidence="9">The sequence shown here is derived from an EMBL/GenBank/DDBJ whole genome shotgun (WGS) entry which is preliminary data.</text>
</comment>
<feature type="transmembrane region" description="Helical" evidence="7">
    <location>
        <begin position="398"/>
        <end position="419"/>
    </location>
</feature>
<evidence type="ECO:0000256" key="1">
    <source>
        <dbReference type="ARBA" id="ARBA00022679"/>
    </source>
</evidence>
<evidence type="ECO:0000256" key="4">
    <source>
        <dbReference type="ARBA" id="ARBA00022840"/>
    </source>
</evidence>
<dbReference type="AlphaFoldDB" id="A0A947D1N1"/>
<dbReference type="InterPro" id="IPR011990">
    <property type="entry name" value="TPR-like_helical_dom_sf"/>
</dbReference>
<organism evidence="9 10">
    <name type="scientific">Prosthecodimorpha staleyi</name>
    <dbReference type="NCBI Taxonomy" id="2840188"/>
    <lineage>
        <taxon>Bacteria</taxon>
        <taxon>Pseudomonadati</taxon>
        <taxon>Pseudomonadota</taxon>
        <taxon>Alphaproteobacteria</taxon>
        <taxon>Hyphomicrobiales</taxon>
        <taxon>Ancalomicrobiaceae</taxon>
        <taxon>Prosthecodimorpha</taxon>
    </lineage>
</organism>
<evidence type="ECO:0000256" key="2">
    <source>
        <dbReference type="ARBA" id="ARBA00022741"/>
    </source>
</evidence>
<dbReference type="InterPro" id="IPR003609">
    <property type="entry name" value="Pan_app"/>
</dbReference>
<gene>
    <name evidence="9" type="ORF">KL771_00860</name>
</gene>
<keyword evidence="10" id="KW-1185">Reference proteome</keyword>
<keyword evidence="2 5" id="KW-0547">Nucleotide-binding</keyword>
<keyword evidence="3 9" id="KW-0418">Kinase</keyword>
<keyword evidence="1" id="KW-0808">Transferase</keyword>
<feature type="binding site" evidence="5">
    <location>
        <position position="48"/>
    </location>
    <ligand>
        <name>ATP</name>
        <dbReference type="ChEBI" id="CHEBI:30616"/>
    </ligand>
</feature>
<dbReference type="SUPFAM" id="SSF56112">
    <property type="entry name" value="Protein kinase-like (PK-like)"/>
    <property type="match status" value="1"/>
</dbReference>
<feature type="compositionally biased region" description="Basic and acidic residues" evidence="6">
    <location>
        <begin position="367"/>
        <end position="377"/>
    </location>
</feature>
<proteinExistence type="predicted"/>
<dbReference type="InterPro" id="IPR011009">
    <property type="entry name" value="Kinase-like_dom_sf"/>
</dbReference>
<dbReference type="Gene3D" id="1.10.510.10">
    <property type="entry name" value="Transferase(Phosphotransferase) domain 1"/>
    <property type="match status" value="1"/>
</dbReference>
<sequence length="1276" mass="136571">MKDRAYPFALPLGTEISGYVVDRVIGAGGFGITYQATNPVTGVTVAIKEFFPQGLASRDGCTVILHSDVSSGSYEMALKKFEQEAAKLTGRYRHPNIVSGVNFLRLNNTAYFVMEYIEGISLDHWLLERVSPPSELELRALFERVFDAVDYIHSMNGMHRDLTPRNVMIRSDGEPILVDFGASGEGLDTERHDSQAFAQPNYAPPEQLTAEDARMQGRHTDIFSLGGMLYRALAGRPPIKPLTRSHAVALNGRPADPYVPAADAAREPLLYSTQFLAGVDMALRLDPRDRPATIEDLRMALGWLDDESHTVHDDYPAGDPSDEATRIYAPRAADHWTGDRTWEPATGVPQDAGYELDLTAAPRPLARRGDGFEEGETRIAPPGLGDRMDLAPEPARRWNWLFVFGAVASVLLLVGLLFIGPEILSRMPKTTVDPGTPAGGQSGSAGGPPRPGDQAAAGTDRPGTGSPYAPGPTITAVPQPKPPVPRAPEELPVPWSDFAGFALTGREAPARTVTGDGGEACRALCRDDRTCQGYSLTGGNSCRLFSEASGLTPDTNSRSAVRAAGAAGLRAILDVESRRRTAFRTLDGVSLLSGGAPRTVASQGQCAFSCQADQSCRGWTYTPLANACRHFADIDPANAGPAVSFATGIEDQDGQISEAVRRSVTAKSRTAQAFVGAELAGRVIGRERSADGNACRAQCLANQACVAAVQAEGECTQYGQVDDIRRRADAEVLVDVRQSALVSRIDALVREKPPAPEANRGQTDFYAGFDVVGTTLSNDRTRGAGSPEECLAACAETGTCVGYSFAAADRRCTLLSQVIDVVPDSGRVSGIYRGAAPNVVELARKRLVQSEQARANYRDLPPNCAPDGLSAPVGLGREPSAEQCSFLCRSGVSCQGWLYSRTERSCQLFGSVAGAGPGQNVVAGVLDPNGRRAIDLARSCLGGPVPPGSIGSGAQPISAPPGAPANPLPPANVASPGQATECDRAAGYLYDTDLPRGVQPRQFEYIEPAKAIPACLAVLSTAPQTARWRLALGRALERDGREVEARAAYREAAESGSGAAAFLYAIMLDKGQGGPEDDLEAERYYRLARSRGIAPASTSLAQLYTYSDRITPTSDQDVVGLLLEAANRGHAPSMYRLGELYERGRLNRRPMPQDPGQAYAWFSKAFSIFSRDADQRDPSALRFLSLHYDGGRGVPRNPELALKYLIQYLQAAYGPDNLVARRRGTIGDLGLEEWSADARRGLQQFLIGAGGFADTVDGVIGGRTREAIERWLQIHG</sequence>
<dbReference type="Pfam" id="PF08238">
    <property type="entry name" value="Sel1"/>
    <property type="match status" value="3"/>
</dbReference>
<keyword evidence="7" id="KW-0472">Membrane</keyword>
<evidence type="ECO:0000256" key="5">
    <source>
        <dbReference type="PROSITE-ProRule" id="PRU10141"/>
    </source>
</evidence>
<dbReference type="SUPFAM" id="SSF81901">
    <property type="entry name" value="HCP-like"/>
    <property type="match status" value="1"/>
</dbReference>
<keyword evidence="7" id="KW-0812">Transmembrane</keyword>
<feature type="region of interest" description="Disordered" evidence="6">
    <location>
        <begin position="430"/>
        <end position="491"/>
    </location>
</feature>
<reference evidence="9 10" key="1">
    <citation type="submission" date="2021-06" db="EMBL/GenBank/DDBJ databases">
        <authorList>
            <person name="Grouzdev D.S."/>
            <person name="Koziaeva V."/>
        </authorList>
    </citation>
    <scope>NUCLEOTIDE SEQUENCE [LARGE SCALE GENOMIC DNA]</scope>
    <source>
        <strain evidence="9 10">22</strain>
    </source>
</reference>
<dbReference type="GO" id="GO:0005524">
    <property type="term" value="F:ATP binding"/>
    <property type="evidence" value="ECO:0007669"/>
    <property type="project" value="UniProtKB-UniRule"/>
</dbReference>
<dbReference type="PANTHER" id="PTHR43289">
    <property type="entry name" value="MITOGEN-ACTIVATED PROTEIN KINASE KINASE KINASE 20-RELATED"/>
    <property type="match status" value="1"/>
</dbReference>
<evidence type="ECO:0000256" key="6">
    <source>
        <dbReference type="SAM" id="MobiDB-lite"/>
    </source>
</evidence>
<dbReference type="InterPro" id="IPR017441">
    <property type="entry name" value="Protein_kinase_ATP_BS"/>
</dbReference>
<evidence type="ECO:0000313" key="10">
    <source>
        <dbReference type="Proteomes" id="UP000766595"/>
    </source>
</evidence>
<accession>A0A947D1N1</accession>
<dbReference type="Proteomes" id="UP000766595">
    <property type="component" value="Unassembled WGS sequence"/>
</dbReference>
<name>A0A947D1N1_9HYPH</name>
<feature type="compositionally biased region" description="Gly residues" evidence="6">
    <location>
        <begin position="437"/>
        <end position="446"/>
    </location>
</feature>
<dbReference type="InterPro" id="IPR006597">
    <property type="entry name" value="Sel1-like"/>
</dbReference>
<feature type="domain" description="Protein kinase" evidence="8">
    <location>
        <begin position="19"/>
        <end position="304"/>
    </location>
</feature>
<dbReference type="InterPro" id="IPR000719">
    <property type="entry name" value="Prot_kinase_dom"/>
</dbReference>
<dbReference type="EMBL" id="JAHHZF010000001">
    <property type="protein sequence ID" value="MBT9287981.1"/>
    <property type="molecule type" value="Genomic_DNA"/>
</dbReference>
<evidence type="ECO:0000313" key="9">
    <source>
        <dbReference type="EMBL" id="MBT9287981.1"/>
    </source>
</evidence>
<dbReference type="PROSITE" id="PS00107">
    <property type="entry name" value="PROTEIN_KINASE_ATP"/>
    <property type="match status" value="1"/>
</dbReference>
<dbReference type="PROSITE" id="PS50011">
    <property type="entry name" value="PROTEIN_KINASE_DOM"/>
    <property type="match status" value="1"/>
</dbReference>
<feature type="region of interest" description="Disordered" evidence="6">
    <location>
        <begin position="365"/>
        <end position="386"/>
    </location>
</feature>
<dbReference type="Pfam" id="PF14295">
    <property type="entry name" value="PAN_4"/>
    <property type="match status" value="5"/>
</dbReference>
<dbReference type="GO" id="GO:0004674">
    <property type="term" value="F:protein serine/threonine kinase activity"/>
    <property type="evidence" value="ECO:0007669"/>
    <property type="project" value="TreeGrafter"/>
</dbReference>
<protein>
    <submittedName>
        <fullName evidence="9">Protein kinase</fullName>
    </submittedName>
</protein>
<evidence type="ECO:0000256" key="7">
    <source>
        <dbReference type="SAM" id="Phobius"/>
    </source>
</evidence>
<dbReference type="Pfam" id="PF00069">
    <property type="entry name" value="Pkinase"/>
    <property type="match status" value="1"/>
</dbReference>
<dbReference type="PANTHER" id="PTHR43289:SF6">
    <property type="entry name" value="SERINE_THREONINE-PROTEIN KINASE NEKL-3"/>
    <property type="match status" value="1"/>
</dbReference>
<evidence type="ECO:0000256" key="3">
    <source>
        <dbReference type="ARBA" id="ARBA00022777"/>
    </source>
</evidence>
<dbReference type="RefSeq" id="WP_261966673.1">
    <property type="nucleotide sequence ID" value="NZ_JAHHZF010000001.1"/>
</dbReference>
<dbReference type="CDD" id="cd14014">
    <property type="entry name" value="STKc_PknB_like"/>
    <property type="match status" value="1"/>
</dbReference>